<sequence length="278" mass="30702">MVIRFATLCCLGLVALSLQAAETGLRFIDRLPGDDSWRMLDTRPHSQCEKRTIKGGRCLAASDLLGHSGRLPSLRDIVWLLGTLGLKGDETVVVAGQTGAARDFIAGLLYLAGQKQVLVLQPPLSRVMSGTTVPLDMGRTRSMSREQHYVARPRDHLIVLRRELQRRLVQQEVLRLLDVRSQAEYWGEQIRGWRGGHIPGAEFVASLDVLSLRPTQAGVSTVIYGHGPFESIAAFARLQGQWSGPVQVLIEGWRAWSADATLPVDAETYNDNKTLIDS</sequence>
<dbReference type="SUPFAM" id="SSF52821">
    <property type="entry name" value="Rhodanese/Cell cycle control phosphatase"/>
    <property type="match status" value="2"/>
</dbReference>
<dbReference type="PANTHER" id="PTHR43855:SF1">
    <property type="entry name" value="THIOSULFATE SULFURTRANSFERASE"/>
    <property type="match status" value="1"/>
</dbReference>
<protein>
    <recommendedName>
        <fullName evidence="3">Rhodanese domain-containing protein</fullName>
    </recommendedName>
</protein>
<dbReference type="PROSITE" id="PS50206">
    <property type="entry name" value="RHODANESE_3"/>
    <property type="match status" value="2"/>
</dbReference>
<dbReference type="InterPro" id="IPR051126">
    <property type="entry name" value="Thiosulfate_sulfurtransferase"/>
</dbReference>
<evidence type="ECO:0000313" key="4">
    <source>
        <dbReference type="EMBL" id="AKH19072.1"/>
    </source>
</evidence>
<organism evidence="4 5">
    <name type="scientific">Sedimenticola thiotaurini</name>
    <dbReference type="NCBI Taxonomy" id="1543721"/>
    <lineage>
        <taxon>Bacteria</taxon>
        <taxon>Pseudomonadati</taxon>
        <taxon>Pseudomonadota</taxon>
        <taxon>Gammaproteobacteria</taxon>
        <taxon>Chromatiales</taxon>
        <taxon>Sedimenticolaceae</taxon>
        <taxon>Sedimenticola</taxon>
    </lineage>
</organism>
<reference evidence="4 5" key="1">
    <citation type="journal article" date="2015" name="Genome Announc.">
        <title>Complete Genome Sequence of Sedimenticola thiotaurini Strain SIP-G1, a Polyphosphate- and Polyhydroxyalkanoate-Accumulating Sulfur-Oxidizing Gammaproteobacterium Isolated from Salt Marsh Sediments.</title>
        <authorList>
            <person name="Flood B.E."/>
            <person name="Jones D.S."/>
            <person name="Bailey J.V."/>
        </authorList>
    </citation>
    <scope>NUCLEOTIDE SEQUENCE [LARGE SCALE GENOMIC DNA]</scope>
    <source>
        <strain evidence="4 5">SIP-G1</strain>
    </source>
</reference>
<feature type="domain" description="Rhodanese" evidence="3">
    <location>
        <begin position="170"/>
        <end position="265"/>
    </location>
</feature>
<evidence type="ECO:0000256" key="2">
    <source>
        <dbReference type="SAM" id="SignalP"/>
    </source>
</evidence>
<dbReference type="AlphaFoldDB" id="A0A0F7JTV8"/>
<feature type="chain" id="PRO_5002517585" description="Rhodanese domain-containing protein" evidence="2">
    <location>
        <begin position="21"/>
        <end position="278"/>
    </location>
</feature>
<keyword evidence="5" id="KW-1185">Reference proteome</keyword>
<dbReference type="Pfam" id="PF00581">
    <property type="entry name" value="Rhodanese"/>
    <property type="match status" value="1"/>
</dbReference>
<evidence type="ECO:0000313" key="5">
    <source>
        <dbReference type="Proteomes" id="UP000034410"/>
    </source>
</evidence>
<feature type="signal peptide" evidence="2">
    <location>
        <begin position="1"/>
        <end position="20"/>
    </location>
</feature>
<evidence type="ECO:0000256" key="1">
    <source>
        <dbReference type="ARBA" id="ARBA00022737"/>
    </source>
</evidence>
<dbReference type="KEGG" id="seds:AAY24_00485"/>
<dbReference type="PANTHER" id="PTHR43855">
    <property type="entry name" value="THIOSULFATE SULFURTRANSFERASE"/>
    <property type="match status" value="1"/>
</dbReference>
<proteinExistence type="predicted"/>
<dbReference type="InterPro" id="IPR001763">
    <property type="entry name" value="Rhodanese-like_dom"/>
</dbReference>
<gene>
    <name evidence="4" type="ORF">AAY24_00485</name>
</gene>
<feature type="domain" description="Rhodanese" evidence="3">
    <location>
        <begin position="33"/>
        <end position="126"/>
    </location>
</feature>
<dbReference type="Gene3D" id="3.40.250.10">
    <property type="entry name" value="Rhodanese-like domain"/>
    <property type="match status" value="2"/>
</dbReference>
<dbReference type="EMBL" id="CP011412">
    <property type="protein sequence ID" value="AKH19072.1"/>
    <property type="molecule type" value="Genomic_DNA"/>
</dbReference>
<accession>A0A0F7JTV8</accession>
<dbReference type="OrthoDB" id="8561680at2"/>
<dbReference type="Proteomes" id="UP000034410">
    <property type="component" value="Chromosome"/>
</dbReference>
<dbReference type="RefSeq" id="WP_046858010.1">
    <property type="nucleotide sequence ID" value="NZ_CP011412.1"/>
</dbReference>
<evidence type="ECO:0000259" key="3">
    <source>
        <dbReference type="PROSITE" id="PS50206"/>
    </source>
</evidence>
<dbReference type="InterPro" id="IPR036873">
    <property type="entry name" value="Rhodanese-like_dom_sf"/>
</dbReference>
<keyword evidence="2" id="KW-0732">Signal</keyword>
<name>A0A0F7JTV8_9GAMM</name>
<keyword evidence="1" id="KW-0677">Repeat</keyword>